<comment type="caution">
    <text evidence="2">The sequence shown here is derived from an EMBL/GenBank/DDBJ whole genome shotgun (WGS) entry which is preliminary data.</text>
</comment>
<dbReference type="EMBL" id="JANIEX010000081">
    <property type="protein sequence ID" value="KAJ3574075.1"/>
    <property type="molecule type" value="Genomic_DNA"/>
</dbReference>
<organism evidence="2 3">
    <name type="scientific">Leucocoprinus birnbaumii</name>
    <dbReference type="NCBI Taxonomy" id="56174"/>
    <lineage>
        <taxon>Eukaryota</taxon>
        <taxon>Fungi</taxon>
        <taxon>Dikarya</taxon>
        <taxon>Basidiomycota</taxon>
        <taxon>Agaricomycotina</taxon>
        <taxon>Agaricomycetes</taxon>
        <taxon>Agaricomycetidae</taxon>
        <taxon>Agaricales</taxon>
        <taxon>Agaricineae</taxon>
        <taxon>Agaricaceae</taxon>
        <taxon>Leucocoprinus</taxon>
    </lineage>
</organism>
<name>A0AAD5W313_9AGAR</name>
<gene>
    <name evidence="2" type="ORF">NP233_g2001</name>
</gene>
<evidence type="ECO:0008006" key="4">
    <source>
        <dbReference type="Google" id="ProtNLM"/>
    </source>
</evidence>
<accession>A0AAD5W313</accession>
<feature type="compositionally biased region" description="Basic and acidic residues" evidence="1">
    <location>
        <begin position="1"/>
        <end position="13"/>
    </location>
</feature>
<feature type="compositionally biased region" description="Polar residues" evidence="1">
    <location>
        <begin position="57"/>
        <end position="66"/>
    </location>
</feature>
<dbReference type="Proteomes" id="UP001213000">
    <property type="component" value="Unassembled WGS sequence"/>
</dbReference>
<evidence type="ECO:0000313" key="2">
    <source>
        <dbReference type="EMBL" id="KAJ3574075.1"/>
    </source>
</evidence>
<protein>
    <recommendedName>
        <fullName evidence="4">F-box domain-containing protein</fullName>
    </recommendedName>
</protein>
<sequence length="379" mass="42760">MSEKRNEPDRSEYWEGDGASLDAMDNVESEADRVEIETAVLYTLSYMLKDKTQNQVEPVDSASNAFTGRDGRKVGKTSTSEGNKNIQLPAEVVSRILYFASFQDLLTMRAASIECRMLGNEAILDRVCESVHDFIDPKPLLDVMEETGAVISGSLVLRLISDKAFTPNDIDLYVSRAGCNVLLEFLVGEEYFEVGCREVYAPEYGGHFIKHVYRLERKDDNGTKKMNVVVTNSRSPLMAVFDFDNSLVFNIITGRTLISAYARLTMKGIGAFAQIPPAPQTSRVQKYIGRGFRFLDNPVGGTTKASEDELRFLYSARSLNDRLSLSLTFRPKGRDRDSLFKKEVEDIRWRIRNRSYARGRAHFVYNRTTAEGVIMNEAV</sequence>
<reference evidence="2" key="1">
    <citation type="submission" date="2022-07" db="EMBL/GenBank/DDBJ databases">
        <title>Genome Sequence of Leucocoprinus birnbaumii.</title>
        <authorList>
            <person name="Buettner E."/>
        </authorList>
    </citation>
    <scope>NUCLEOTIDE SEQUENCE</scope>
    <source>
        <strain evidence="2">VT141</strain>
    </source>
</reference>
<dbReference type="AlphaFoldDB" id="A0AAD5W313"/>
<feature type="region of interest" description="Disordered" evidence="1">
    <location>
        <begin position="1"/>
        <end position="21"/>
    </location>
</feature>
<feature type="region of interest" description="Disordered" evidence="1">
    <location>
        <begin position="57"/>
        <end position="82"/>
    </location>
</feature>
<evidence type="ECO:0000256" key="1">
    <source>
        <dbReference type="SAM" id="MobiDB-lite"/>
    </source>
</evidence>
<proteinExistence type="predicted"/>
<keyword evidence="3" id="KW-1185">Reference proteome</keyword>
<evidence type="ECO:0000313" key="3">
    <source>
        <dbReference type="Proteomes" id="UP001213000"/>
    </source>
</evidence>